<dbReference type="InterPro" id="IPR036961">
    <property type="entry name" value="Kinesin_motor_dom_sf"/>
</dbReference>
<dbReference type="GO" id="GO:0007052">
    <property type="term" value="P:mitotic spindle organization"/>
    <property type="evidence" value="ECO:0007669"/>
    <property type="project" value="TreeGrafter"/>
</dbReference>
<proteinExistence type="inferred from homology"/>
<keyword evidence="13" id="KW-1185">Reference proteome</keyword>
<keyword evidence="3 6" id="KW-0547">Nucleotide-binding</keyword>
<evidence type="ECO:0000259" key="10">
    <source>
        <dbReference type="PROSITE" id="PS50067"/>
    </source>
</evidence>
<evidence type="ECO:0000256" key="6">
    <source>
        <dbReference type="PROSITE-ProRule" id="PRU00283"/>
    </source>
</evidence>
<dbReference type="CDD" id="cd00106">
    <property type="entry name" value="KISc"/>
    <property type="match status" value="1"/>
</dbReference>
<comment type="similarity">
    <text evidence="6 7">Belongs to the TRAFAC class myosin-kinesin ATPase superfamily. Kinesin family.</text>
</comment>
<evidence type="ECO:0000256" key="3">
    <source>
        <dbReference type="ARBA" id="ARBA00022741"/>
    </source>
</evidence>
<dbReference type="InterPro" id="IPR027417">
    <property type="entry name" value="P-loop_NTPase"/>
</dbReference>
<reference evidence="12 13" key="2">
    <citation type="submission" date="2024-07" db="EMBL/GenBank/DDBJ databases">
        <authorList>
            <person name="Akdeniz Z."/>
        </authorList>
    </citation>
    <scope>NUCLEOTIDE SEQUENCE [LARGE SCALE GENOMIC DNA]</scope>
</reference>
<comment type="subcellular location">
    <subcellularLocation>
        <location evidence="1">Cytoplasm</location>
    </subcellularLocation>
</comment>
<feature type="coiled-coil region" evidence="8">
    <location>
        <begin position="623"/>
        <end position="657"/>
    </location>
</feature>
<dbReference type="GO" id="GO:0051231">
    <property type="term" value="P:spindle elongation"/>
    <property type="evidence" value="ECO:0007669"/>
    <property type="project" value="TreeGrafter"/>
</dbReference>
<dbReference type="AlphaFoldDB" id="A0AA86QGQ5"/>
<organism evidence="11">
    <name type="scientific">Hexamita inflata</name>
    <dbReference type="NCBI Taxonomy" id="28002"/>
    <lineage>
        <taxon>Eukaryota</taxon>
        <taxon>Metamonada</taxon>
        <taxon>Diplomonadida</taxon>
        <taxon>Hexamitidae</taxon>
        <taxon>Hexamitinae</taxon>
        <taxon>Hexamita</taxon>
    </lineage>
</organism>
<evidence type="ECO:0000313" key="13">
    <source>
        <dbReference type="Proteomes" id="UP001642409"/>
    </source>
</evidence>
<dbReference type="GO" id="GO:0005737">
    <property type="term" value="C:cytoplasm"/>
    <property type="evidence" value="ECO:0007669"/>
    <property type="project" value="UniProtKB-SubCell"/>
</dbReference>
<accession>A0AA86QGQ5</accession>
<dbReference type="InterPro" id="IPR019821">
    <property type="entry name" value="Kinesin_motor_CS"/>
</dbReference>
<evidence type="ECO:0000256" key="5">
    <source>
        <dbReference type="ARBA" id="ARBA00023054"/>
    </source>
</evidence>
<feature type="binding site" evidence="6">
    <location>
        <begin position="82"/>
        <end position="89"/>
    </location>
    <ligand>
        <name>ATP</name>
        <dbReference type="ChEBI" id="CHEBI:30616"/>
    </ligand>
</feature>
<dbReference type="PANTHER" id="PTHR47969">
    <property type="entry name" value="CHROMOSOME-ASSOCIATED KINESIN KIF4A-RELATED"/>
    <property type="match status" value="1"/>
</dbReference>
<dbReference type="GO" id="GO:0005874">
    <property type="term" value="C:microtubule"/>
    <property type="evidence" value="ECO:0007669"/>
    <property type="project" value="UniProtKB-KW"/>
</dbReference>
<dbReference type="GO" id="GO:0007018">
    <property type="term" value="P:microtubule-based movement"/>
    <property type="evidence" value="ECO:0007669"/>
    <property type="project" value="InterPro"/>
</dbReference>
<dbReference type="Proteomes" id="UP001642409">
    <property type="component" value="Unassembled WGS sequence"/>
</dbReference>
<evidence type="ECO:0000256" key="2">
    <source>
        <dbReference type="ARBA" id="ARBA00022490"/>
    </source>
</evidence>
<feature type="region of interest" description="Disordered" evidence="9">
    <location>
        <begin position="464"/>
        <end position="489"/>
    </location>
</feature>
<evidence type="ECO:0000256" key="1">
    <source>
        <dbReference type="ARBA" id="ARBA00004496"/>
    </source>
</evidence>
<dbReference type="PROSITE" id="PS00411">
    <property type="entry name" value="KINESIN_MOTOR_1"/>
    <property type="match status" value="1"/>
</dbReference>
<dbReference type="PRINTS" id="PR00380">
    <property type="entry name" value="KINESINHEAVY"/>
</dbReference>
<evidence type="ECO:0000256" key="8">
    <source>
        <dbReference type="SAM" id="Coils"/>
    </source>
</evidence>
<dbReference type="InterPro" id="IPR001752">
    <property type="entry name" value="Kinesin_motor_dom"/>
</dbReference>
<dbReference type="EMBL" id="CAXDID020000199">
    <property type="protein sequence ID" value="CAL6053889.1"/>
    <property type="molecule type" value="Genomic_DNA"/>
</dbReference>
<dbReference type="Pfam" id="PF00225">
    <property type="entry name" value="Kinesin"/>
    <property type="match status" value="1"/>
</dbReference>
<dbReference type="GO" id="GO:0003777">
    <property type="term" value="F:microtubule motor activity"/>
    <property type="evidence" value="ECO:0007669"/>
    <property type="project" value="InterPro"/>
</dbReference>
<dbReference type="GO" id="GO:0005524">
    <property type="term" value="F:ATP binding"/>
    <property type="evidence" value="ECO:0007669"/>
    <property type="project" value="UniProtKB-UniRule"/>
</dbReference>
<dbReference type="SUPFAM" id="SSF52540">
    <property type="entry name" value="P-loop containing nucleoside triphosphate hydrolases"/>
    <property type="match status" value="1"/>
</dbReference>
<keyword evidence="7" id="KW-0493">Microtubule</keyword>
<evidence type="ECO:0000256" key="7">
    <source>
        <dbReference type="RuleBase" id="RU000394"/>
    </source>
</evidence>
<dbReference type="PROSITE" id="PS50067">
    <property type="entry name" value="KINESIN_MOTOR_2"/>
    <property type="match status" value="1"/>
</dbReference>
<dbReference type="Gene3D" id="3.40.850.10">
    <property type="entry name" value="Kinesin motor domain"/>
    <property type="match status" value="1"/>
</dbReference>
<evidence type="ECO:0000313" key="12">
    <source>
        <dbReference type="EMBL" id="CAL6053889.1"/>
    </source>
</evidence>
<keyword evidence="6 7" id="KW-0505">Motor protein</keyword>
<feature type="domain" description="Kinesin motor" evidence="10">
    <location>
        <begin position="5"/>
        <end position="321"/>
    </location>
</feature>
<dbReference type="InterPro" id="IPR027640">
    <property type="entry name" value="Kinesin-like_fam"/>
</dbReference>
<evidence type="ECO:0000313" key="11">
    <source>
        <dbReference type="EMBL" id="CAI9951335.1"/>
    </source>
</evidence>
<dbReference type="GO" id="GO:0008017">
    <property type="term" value="F:microtubule binding"/>
    <property type="evidence" value="ECO:0007669"/>
    <property type="project" value="InterPro"/>
</dbReference>
<keyword evidence="2" id="KW-0963">Cytoplasm</keyword>
<dbReference type="PANTHER" id="PTHR47969:SF15">
    <property type="entry name" value="CHROMOSOME-ASSOCIATED KINESIN KIF4A-RELATED"/>
    <property type="match status" value="1"/>
</dbReference>
<dbReference type="SMART" id="SM00129">
    <property type="entry name" value="KISc"/>
    <property type="match status" value="1"/>
</dbReference>
<dbReference type="GO" id="GO:0005875">
    <property type="term" value="C:microtubule associated complex"/>
    <property type="evidence" value="ECO:0007669"/>
    <property type="project" value="TreeGrafter"/>
</dbReference>
<name>A0AA86QGQ5_9EUKA</name>
<reference evidence="11" key="1">
    <citation type="submission" date="2023-06" db="EMBL/GenBank/DDBJ databases">
        <authorList>
            <person name="Kurt Z."/>
        </authorList>
    </citation>
    <scope>NUCLEOTIDE SEQUENCE</scope>
</reference>
<protein>
    <recommendedName>
        <fullName evidence="7">Kinesin-like protein</fullName>
    </recommendedName>
</protein>
<evidence type="ECO:0000256" key="4">
    <source>
        <dbReference type="ARBA" id="ARBA00022840"/>
    </source>
</evidence>
<comment type="caution">
    <text evidence="11">The sequence shown here is derived from an EMBL/GenBank/DDBJ whole genome shotgun (WGS) entry which is preliminary data.</text>
</comment>
<keyword evidence="5 8" id="KW-0175">Coiled coil</keyword>
<keyword evidence="4 6" id="KW-0067">ATP-binding</keyword>
<evidence type="ECO:0000256" key="9">
    <source>
        <dbReference type="SAM" id="MobiDB-lite"/>
    </source>
</evidence>
<sequence length="707" mass="79004">MTTSPLEVFIRFRPATKASKDIVVEPNNSNMSVINPINKSKLNFTYNEVMQNATQEEVYSKVCKKSVQHVLDGYNSCIIATGQTSAGKSYTIVGDEALTYKTRGMIARSIEEIFKTAESRPGVNFDVKFSVIEILNDKIVDLLQASSKQKQTDPPQIMESNGKQVIKNLTQIQLHNVSEGLELLFGAESCRSTGSTTQNPQSSRSHVIYLITIRQSSRTEDTIAATESKLYLVDLAGSEKMQSDSMSSYINKSLAALEQCITNLAQNQVHVPFRQSKLTHVLRDCLGGSSKTALIACVRPDEEFVLESIQTLRFAQRAVNIKTEAAVNVINRMFEAGGDQRQINSQVTQAVSEALEGQGGIGQLQAKVLRELEAENRKLKAEILLITGAEAKFQATEQDGLRKQVDNWVADAARLPELQSRADYQFCLEYMKQKIQSQPSSNSLRLNLASPPQLLTQINANANTQQVQQSARSDSKAQPSSRGATRTYGQIAESNGLSVSTKLTFEMASTLKNDEKKLDLSQTHSGDKLEADENDRFELFRRSENGTELSKELQGARTLTKSLKEEQKSVEGEVKKLGEEVNKKKTVLAEKALVFKQNGGENANQNVVNFQQNQNQVKLLDEMQKMSTDIQQTVNKIDQLIQKREQIQDQIDTQKIKEEYARRKLMVAFEAYCAGLNKKSSQVVKDNSEEKENLLYSTILNRTKQRK</sequence>
<gene>
    <name evidence="11" type="ORF">HINF_LOCUS38980</name>
    <name evidence="12" type="ORF">HINF_LOCUS45745</name>
</gene>
<dbReference type="EMBL" id="CATOUU010000823">
    <property type="protein sequence ID" value="CAI9951335.1"/>
    <property type="molecule type" value="Genomic_DNA"/>
</dbReference>